<proteinExistence type="predicted"/>
<dbReference type="EMBL" id="CP144692">
    <property type="protein sequence ID" value="WVY96589.1"/>
    <property type="molecule type" value="Genomic_DNA"/>
</dbReference>
<dbReference type="PANTHER" id="PTHR46618">
    <property type="entry name" value="ARMADILLO REPEAT-CONTAINING PROTEIN 3"/>
    <property type="match status" value="1"/>
</dbReference>
<dbReference type="Proteomes" id="UP001374535">
    <property type="component" value="Chromosome 9"/>
</dbReference>
<evidence type="ECO:0000313" key="5">
    <source>
        <dbReference type="Proteomes" id="UP001374535"/>
    </source>
</evidence>
<dbReference type="AlphaFoldDB" id="A0AAQ3MTH8"/>
<evidence type="ECO:0000256" key="2">
    <source>
        <dbReference type="SAM" id="MobiDB-lite"/>
    </source>
</evidence>
<dbReference type="Pfam" id="PF14381">
    <property type="entry name" value="EDR1_CTR1_ARMC3_pept"/>
    <property type="match status" value="1"/>
</dbReference>
<dbReference type="InterPro" id="IPR052441">
    <property type="entry name" value="Armadillo-Ser/Thr_Kinase"/>
</dbReference>
<evidence type="ECO:0000259" key="3">
    <source>
        <dbReference type="Pfam" id="PF14381"/>
    </source>
</evidence>
<feature type="domain" description="EDR1/CTR1/ARMC3-like peptidase-like" evidence="3">
    <location>
        <begin position="64"/>
        <end position="255"/>
    </location>
</feature>
<evidence type="ECO:0000313" key="4">
    <source>
        <dbReference type="EMBL" id="WVY96589.1"/>
    </source>
</evidence>
<keyword evidence="1" id="KW-0677">Repeat</keyword>
<dbReference type="PANTHER" id="PTHR46618:SF1">
    <property type="entry name" value="ARMADILLO REPEAT-CONTAINING PROTEIN 3"/>
    <property type="match status" value="1"/>
</dbReference>
<dbReference type="InterPro" id="IPR055164">
    <property type="entry name" value="EDR1/CTR1/ARMC3-like_pept-like"/>
</dbReference>
<protein>
    <recommendedName>
        <fullName evidence="3">EDR1/CTR1/ARMC3-like peptidase-like domain-containing protein</fullName>
    </recommendedName>
</protein>
<evidence type="ECO:0000256" key="1">
    <source>
        <dbReference type="ARBA" id="ARBA00022737"/>
    </source>
</evidence>
<reference evidence="4 5" key="1">
    <citation type="journal article" date="2023" name="Life. Sci Alliance">
        <title>Evolutionary insights into 3D genome organization and epigenetic landscape of Vigna mungo.</title>
        <authorList>
            <person name="Junaid A."/>
            <person name="Singh B."/>
            <person name="Bhatia S."/>
        </authorList>
    </citation>
    <scope>NUCLEOTIDE SEQUENCE [LARGE SCALE GENOMIC DNA]</scope>
    <source>
        <strain evidence="4">Urdbean</strain>
    </source>
</reference>
<organism evidence="4 5">
    <name type="scientific">Vigna mungo</name>
    <name type="common">Black gram</name>
    <name type="synonym">Phaseolus mungo</name>
    <dbReference type="NCBI Taxonomy" id="3915"/>
    <lineage>
        <taxon>Eukaryota</taxon>
        <taxon>Viridiplantae</taxon>
        <taxon>Streptophyta</taxon>
        <taxon>Embryophyta</taxon>
        <taxon>Tracheophyta</taxon>
        <taxon>Spermatophyta</taxon>
        <taxon>Magnoliopsida</taxon>
        <taxon>eudicotyledons</taxon>
        <taxon>Gunneridae</taxon>
        <taxon>Pentapetalae</taxon>
        <taxon>rosids</taxon>
        <taxon>fabids</taxon>
        <taxon>Fabales</taxon>
        <taxon>Fabaceae</taxon>
        <taxon>Papilionoideae</taxon>
        <taxon>50 kb inversion clade</taxon>
        <taxon>NPAAA clade</taxon>
        <taxon>indigoferoid/millettioid clade</taxon>
        <taxon>Phaseoleae</taxon>
        <taxon>Vigna</taxon>
    </lineage>
</organism>
<keyword evidence="5" id="KW-1185">Reference proteome</keyword>
<name>A0AAQ3MTH8_VIGMU</name>
<feature type="region of interest" description="Disordered" evidence="2">
    <location>
        <begin position="1"/>
        <end position="33"/>
    </location>
</feature>
<gene>
    <name evidence="4" type="ORF">V8G54_028740</name>
</gene>
<sequence>MYSDAEAESESERNRMSCGADEEEQGSFKSLAKQTEQSYQLQLALALRLSSHASSSSDHSSSPTQTLSHRFWVDGCLQYSDKILDGFYLIHGMDAYTWTLSTDLQNVGIIPSFESLMSVEPSDDSSIVVVAVDKSRDPGLRELQNRVASLSNNWITTKDATDQLASLICNRMGGGSLTEENLVIRWKECTQLLKSCLHSVILPIGSLPIGLCVHRALLFKVLADLINLPCRIAKGCKYCRNDVGASCIVQFGSDRFVALIK</sequence>
<accession>A0AAQ3MTH8</accession>